<dbReference type="Gene3D" id="3.40.50.880">
    <property type="match status" value="1"/>
</dbReference>
<dbReference type="InterPro" id="IPR029062">
    <property type="entry name" value="Class_I_gatase-like"/>
</dbReference>
<dbReference type="SUPFAM" id="SSF46689">
    <property type="entry name" value="Homeodomain-like"/>
    <property type="match status" value="2"/>
</dbReference>
<keyword evidence="5" id="KW-1185">Reference proteome</keyword>
<keyword evidence="2" id="KW-0804">Transcription</keyword>
<accession>A0A1T4NPZ0</accession>
<dbReference type="SMART" id="SM00342">
    <property type="entry name" value="HTH_ARAC"/>
    <property type="match status" value="1"/>
</dbReference>
<dbReference type="STRING" id="225324.SAMN02745126_02388"/>
<dbReference type="InterPro" id="IPR002818">
    <property type="entry name" value="DJ-1/PfpI"/>
</dbReference>
<dbReference type="Gene3D" id="1.10.10.60">
    <property type="entry name" value="Homeodomain-like"/>
    <property type="match status" value="1"/>
</dbReference>
<dbReference type="PANTHER" id="PTHR43130:SF3">
    <property type="entry name" value="HTH-TYPE TRANSCRIPTIONAL REGULATOR RV1931C"/>
    <property type="match status" value="1"/>
</dbReference>
<dbReference type="CDD" id="cd03137">
    <property type="entry name" value="GATase1_AraC_1"/>
    <property type="match status" value="1"/>
</dbReference>
<name>A0A1T4NPZ0_9HYPH</name>
<dbReference type="InterPro" id="IPR018060">
    <property type="entry name" value="HTH_AraC"/>
</dbReference>
<keyword evidence="1" id="KW-0805">Transcription regulation</keyword>
<dbReference type="PANTHER" id="PTHR43130">
    <property type="entry name" value="ARAC-FAMILY TRANSCRIPTIONAL REGULATOR"/>
    <property type="match status" value="1"/>
</dbReference>
<sequence>MPQNPRIPPARPLSVEILAFPGVDLLDVAGALSVFTVANDRLARTGGLPAYAVRVVADSDPMLVTSAGLGIAADRLPSPRQAVDTLVVAGGPGVYAAADDRRLTTWVRRRATVARRVVSVCTGAFLLGAAGLLEGRRVVTHWTRCAELARRFPKARVESDPIFLQDGAIWTSAGVTAGIDLSLALVEQDLGRPLALDVARQLVVFFKRPGGQAQFSTTLSLQKAEDRFGALNDWIGNHLSEDLSLTALARKAGMSERSFSRHYTAATGLSPARAVERLRLEAARRLLSDTRTPVKRVALRCGFGSEEIMRRSFLRVLGTTPSAYRAAFSLLGRVPN</sequence>
<dbReference type="OrthoDB" id="9793422at2"/>
<dbReference type="Proteomes" id="UP000190092">
    <property type="component" value="Unassembled WGS sequence"/>
</dbReference>
<evidence type="ECO:0000259" key="3">
    <source>
        <dbReference type="PROSITE" id="PS01124"/>
    </source>
</evidence>
<dbReference type="EMBL" id="FUWJ01000002">
    <property type="protein sequence ID" value="SJZ81262.1"/>
    <property type="molecule type" value="Genomic_DNA"/>
</dbReference>
<organism evidence="4 5">
    <name type="scientific">Enhydrobacter aerosaccus</name>
    <dbReference type="NCBI Taxonomy" id="225324"/>
    <lineage>
        <taxon>Bacteria</taxon>
        <taxon>Pseudomonadati</taxon>
        <taxon>Pseudomonadota</taxon>
        <taxon>Alphaproteobacteria</taxon>
        <taxon>Hyphomicrobiales</taxon>
        <taxon>Enhydrobacter</taxon>
    </lineage>
</organism>
<dbReference type="SUPFAM" id="SSF52317">
    <property type="entry name" value="Class I glutamine amidotransferase-like"/>
    <property type="match status" value="1"/>
</dbReference>
<dbReference type="Pfam" id="PF12833">
    <property type="entry name" value="HTH_18"/>
    <property type="match status" value="1"/>
</dbReference>
<dbReference type="Pfam" id="PF01965">
    <property type="entry name" value="DJ-1_PfpI"/>
    <property type="match status" value="1"/>
</dbReference>
<dbReference type="RefSeq" id="WP_085934081.1">
    <property type="nucleotide sequence ID" value="NZ_FUWJ01000002.1"/>
</dbReference>
<gene>
    <name evidence="4" type="ORF">SAMN02745126_02388</name>
</gene>
<evidence type="ECO:0000313" key="5">
    <source>
        <dbReference type="Proteomes" id="UP000190092"/>
    </source>
</evidence>
<keyword evidence="4" id="KW-0238">DNA-binding</keyword>
<evidence type="ECO:0000256" key="1">
    <source>
        <dbReference type="ARBA" id="ARBA00023015"/>
    </source>
</evidence>
<dbReference type="PROSITE" id="PS01124">
    <property type="entry name" value="HTH_ARAC_FAMILY_2"/>
    <property type="match status" value="1"/>
</dbReference>
<dbReference type="InterPro" id="IPR009057">
    <property type="entry name" value="Homeodomain-like_sf"/>
</dbReference>
<dbReference type="InterPro" id="IPR052158">
    <property type="entry name" value="INH-QAR"/>
</dbReference>
<dbReference type="GO" id="GO:0043565">
    <property type="term" value="F:sequence-specific DNA binding"/>
    <property type="evidence" value="ECO:0007669"/>
    <property type="project" value="InterPro"/>
</dbReference>
<evidence type="ECO:0000256" key="2">
    <source>
        <dbReference type="ARBA" id="ARBA00023163"/>
    </source>
</evidence>
<protein>
    <submittedName>
        <fullName evidence="4">Transcriptional regulator GlxA family, contains an amidase domain and an AraC-type DNA-binding HTH domain</fullName>
    </submittedName>
</protein>
<dbReference type="GO" id="GO:0003700">
    <property type="term" value="F:DNA-binding transcription factor activity"/>
    <property type="evidence" value="ECO:0007669"/>
    <property type="project" value="InterPro"/>
</dbReference>
<reference evidence="5" key="1">
    <citation type="submission" date="2017-02" db="EMBL/GenBank/DDBJ databases">
        <authorList>
            <person name="Varghese N."/>
            <person name="Submissions S."/>
        </authorList>
    </citation>
    <scope>NUCLEOTIDE SEQUENCE [LARGE SCALE GENOMIC DNA]</scope>
    <source>
        <strain evidence="5">ATCC 27094</strain>
    </source>
</reference>
<feature type="domain" description="HTH araC/xylS-type" evidence="3">
    <location>
        <begin position="229"/>
        <end position="327"/>
    </location>
</feature>
<dbReference type="AlphaFoldDB" id="A0A1T4NPZ0"/>
<evidence type="ECO:0000313" key="4">
    <source>
        <dbReference type="EMBL" id="SJZ81262.1"/>
    </source>
</evidence>
<proteinExistence type="predicted"/>